<evidence type="ECO:0000313" key="2">
    <source>
        <dbReference type="EMBL" id="KAK3280322.1"/>
    </source>
</evidence>
<keyword evidence="3" id="KW-1185">Reference proteome</keyword>
<protein>
    <submittedName>
        <fullName evidence="2">Uncharacterized protein</fullName>
    </submittedName>
</protein>
<feature type="transmembrane region" description="Helical" evidence="1">
    <location>
        <begin position="769"/>
        <end position="790"/>
    </location>
</feature>
<sequence>MKTNEFRQNEDLSGLLEGTAELYVWSKTYDYLESRLITRSVGIPCVQAVARQYPVNAKIGAVGAGQSIRIGIWEWDDGWSDDSLGDHWILPEDFSESDTVLINQYSQSKWLLRCVGCRQLTGTAPDPFISDNPAFTYSTQDFLESGESTASSGNTLLGLWNYDSSSLRAAESMSLYSYSHTSTETVTSEDDSSSTTTDITVTFDVDCTNCYAGTEDGELVVDYVTNLTEGWRNVAAEVNTDFKLNVELLLTLDATLTETSNTNIIKHVCLPPACIGFDLLGVGWQVGFMLSLDVNTQLNAQAEFTLNPGFEMVWHVGYGFAYTHDNGPTTFAADSQTTFTPRYPEVTGDLDVEIDLAFVPEMTVGIWIETGFAAAHALASIKTEAYLILQGTASSEVTTGTELTAEGEELDDFAYTYGDCEDRHNIEYKVITGLRETEYEFGYRASLGWEGSFLGYVWMGEYGPYKKPAWDFGPYNLLYGSLSTTGQTGVSINSIIDFVEDEVAASDDFVITLKESPESVFTEDLWSYSIPIVANVTTEVMTITAAPTIQTGSPTHAPTEYVIPPPVPSNLECLGKDSRKGCDATVGCLWYSEQSCCKSAAGGYCSSEGDLGSYSFETLLIIGGHTTSSMTSQRQERLKNSVAETLGLASDRITFLSIDDAQSATGATTRKRRRMSLLDTTSSFNTAVTVATDVSGFASSVDAKSAMDSLQHTADTGVLSDIARQNGLSNDGILMDASTSYVKVTSGPVAASRETSEDTSSAGASDESWLIPVVATGCGLFLMLMTGITFKRCKKNNNTEHDQMGDFGTDECGIVTI</sequence>
<dbReference type="Proteomes" id="UP001190700">
    <property type="component" value="Unassembled WGS sequence"/>
</dbReference>
<name>A0AAE0LCS0_9CHLO</name>
<keyword evidence="1" id="KW-0812">Transmembrane</keyword>
<comment type="caution">
    <text evidence="2">The sequence shown here is derived from an EMBL/GenBank/DDBJ whole genome shotgun (WGS) entry which is preliminary data.</text>
</comment>
<reference evidence="2 3" key="1">
    <citation type="journal article" date="2015" name="Genome Biol. Evol.">
        <title>Comparative Genomics of a Bacterivorous Green Alga Reveals Evolutionary Causalities and Consequences of Phago-Mixotrophic Mode of Nutrition.</title>
        <authorList>
            <person name="Burns J.A."/>
            <person name="Paasch A."/>
            <person name="Narechania A."/>
            <person name="Kim E."/>
        </authorList>
    </citation>
    <scope>NUCLEOTIDE SEQUENCE [LARGE SCALE GENOMIC DNA]</scope>
    <source>
        <strain evidence="2 3">PLY_AMNH</strain>
    </source>
</reference>
<evidence type="ECO:0000256" key="1">
    <source>
        <dbReference type="SAM" id="Phobius"/>
    </source>
</evidence>
<proteinExistence type="predicted"/>
<keyword evidence="1" id="KW-0472">Membrane</keyword>
<keyword evidence="1" id="KW-1133">Transmembrane helix</keyword>
<dbReference type="AlphaFoldDB" id="A0AAE0LCS0"/>
<accession>A0AAE0LCS0</accession>
<organism evidence="2 3">
    <name type="scientific">Cymbomonas tetramitiformis</name>
    <dbReference type="NCBI Taxonomy" id="36881"/>
    <lineage>
        <taxon>Eukaryota</taxon>
        <taxon>Viridiplantae</taxon>
        <taxon>Chlorophyta</taxon>
        <taxon>Pyramimonadophyceae</taxon>
        <taxon>Pyramimonadales</taxon>
        <taxon>Pyramimonadaceae</taxon>
        <taxon>Cymbomonas</taxon>
    </lineage>
</organism>
<gene>
    <name evidence="2" type="ORF">CYMTET_11835</name>
</gene>
<dbReference type="EMBL" id="LGRX02004445">
    <property type="protein sequence ID" value="KAK3280322.1"/>
    <property type="molecule type" value="Genomic_DNA"/>
</dbReference>
<evidence type="ECO:0000313" key="3">
    <source>
        <dbReference type="Proteomes" id="UP001190700"/>
    </source>
</evidence>